<dbReference type="Gene3D" id="3.20.20.150">
    <property type="entry name" value="Divalent-metal-dependent TIM barrel enzymes"/>
    <property type="match status" value="1"/>
</dbReference>
<feature type="domain" description="Xylose isomerase-like TIM barrel" evidence="1">
    <location>
        <begin position="36"/>
        <end position="239"/>
    </location>
</feature>
<keyword evidence="2" id="KW-0413">Isomerase</keyword>
<accession>A0A1R1F4L1</accession>
<name>A0A1R1F4L1_9BACL</name>
<keyword evidence="3" id="KW-1185">Reference proteome</keyword>
<reference evidence="2 3" key="1">
    <citation type="submission" date="2016-11" db="EMBL/GenBank/DDBJ databases">
        <title>Paenibacillus species isolates.</title>
        <authorList>
            <person name="Beno S.M."/>
        </authorList>
    </citation>
    <scope>NUCLEOTIDE SEQUENCE [LARGE SCALE GENOMIC DNA]</scope>
    <source>
        <strain evidence="2 3">FSL R5-0378</strain>
    </source>
</reference>
<gene>
    <name evidence="2" type="ORF">BK138_10895</name>
</gene>
<dbReference type="PANTHER" id="PTHR12110:SF53">
    <property type="entry name" value="BLR5974 PROTEIN"/>
    <property type="match status" value="1"/>
</dbReference>
<evidence type="ECO:0000259" key="1">
    <source>
        <dbReference type="Pfam" id="PF01261"/>
    </source>
</evidence>
<dbReference type="STRING" id="297318.BK138_10895"/>
<dbReference type="RefSeq" id="WP_076169198.1">
    <property type="nucleotide sequence ID" value="NZ_MRTP01000001.1"/>
</dbReference>
<sequence length="274" mass="30868">MITLTGFADEISSDLEEQLDVLESEHIRYLELRGVWGKNVLNLTEAETVKIKERLTRRGFGVSAIGSPLGKIKITEDFDPHFTMAEHAIRLAAFFEAKFIRIFSFYIPEGEHERFREEVFRRMKRLVQLANDAGIVLLHENESHIYGDTGERCKDILEAVSSPGMRAAFDPANFVQCRVHPMSEAYPLLAGYISYIHVKDARMDNGSVVLAGEGDGQLRLLLQQLKQTGYSGFMSLEPHLQATGKLAGLSQPELFVVAAKAIKKLLAEQEMKWN</sequence>
<dbReference type="InterPro" id="IPR050312">
    <property type="entry name" value="IolE/XylAMocC-like"/>
</dbReference>
<dbReference type="PANTHER" id="PTHR12110">
    <property type="entry name" value="HYDROXYPYRUVATE ISOMERASE"/>
    <property type="match status" value="1"/>
</dbReference>
<dbReference type="Pfam" id="PF01261">
    <property type="entry name" value="AP_endonuc_2"/>
    <property type="match status" value="1"/>
</dbReference>
<dbReference type="SUPFAM" id="SSF51658">
    <property type="entry name" value="Xylose isomerase-like"/>
    <property type="match status" value="1"/>
</dbReference>
<dbReference type="AlphaFoldDB" id="A0A1R1F4L1"/>
<dbReference type="InterPro" id="IPR013022">
    <property type="entry name" value="Xyl_isomerase-like_TIM-brl"/>
</dbReference>
<dbReference type="EMBL" id="MRTP01000001">
    <property type="protein sequence ID" value="OMF58950.1"/>
    <property type="molecule type" value="Genomic_DNA"/>
</dbReference>
<evidence type="ECO:0000313" key="3">
    <source>
        <dbReference type="Proteomes" id="UP000187172"/>
    </source>
</evidence>
<proteinExistence type="predicted"/>
<dbReference type="InterPro" id="IPR036237">
    <property type="entry name" value="Xyl_isomerase-like_sf"/>
</dbReference>
<protein>
    <submittedName>
        <fullName evidence="2">Xylose isomerase</fullName>
    </submittedName>
</protein>
<evidence type="ECO:0000313" key="2">
    <source>
        <dbReference type="EMBL" id="OMF58950.1"/>
    </source>
</evidence>
<dbReference type="Proteomes" id="UP000187172">
    <property type="component" value="Unassembled WGS sequence"/>
</dbReference>
<comment type="caution">
    <text evidence="2">The sequence shown here is derived from an EMBL/GenBank/DDBJ whole genome shotgun (WGS) entry which is preliminary data.</text>
</comment>
<organism evidence="2 3">
    <name type="scientific">Paenibacillus rhizosphaerae</name>
    <dbReference type="NCBI Taxonomy" id="297318"/>
    <lineage>
        <taxon>Bacteria</taxon>
        <taxon>Bacillati</taxon>
        <taxon>Bacillota</taxon>
        <taxon>Bacilli</taxon>
        <taxon>Bacillales</taxon>
        <taxon>Paenibacillaceae</taxon>
        <taxon>Paenibacillus</taxon>
    </lineage>
</organism>
<dbReference type="GO" id="GO:0016853">
    <property type="term" value="F:isomerase activity"/>
    <property type="evidence" value="ECO:0007669"/>
    <property type="project" value="UniProtKB-KW"/>
</dbReference>